<keyword evidence="2" id="KW-1133">Transmembrane helix</keyword>
<protein>
    <submittedName>
        <fullName evidence="3">Transporter</fullName>
    </submittedName>
</protein>
<feature type="transmembrane region" description="Helical" evidence="2">
    <location>
        <begin position="6"/>
        <end position="28"/>
    </location>
</feature>
<sequence length="167" mass="18077">SIIMTGTGIVALAGIVVNNNIVLIDTYNRLRKDGRTPEEAAIATAAQRIRPILLTTGTTICGLLPMVFEMSVNFGQGAINFGGSEAEWWVQLATAVVFGLAFSTIMILLVTPVWLLVPYRTGNMIRRIAARIRGKRPADEVRLLQDSEPANDKVDSEKPDSALPAAE</sequence>
<name>A0A3B9GW99_9PROT</name>
<dbReference type="Pfam" id="PF00873">
    <property type="entry name" value="ACR_tran"/>
    <property type="match status" value="1"/>
</dbReference>
<feature type="region of interest" description="Disordered" evidence="1">
    <location>
        <begin position="143"/>
        <end position="167"/>
    </location>
</feature>
<dbReference type="EMBL" id="DMAN01000132">
    <property type="protein sequence ID" value="HAE26713.1"/>
    <property type="molecule type" value="Genomic_DNA"/>
</dbReference>
<evidence type="ECO:0000256" key="2">
    <source>
        <dbReference type="SAM" id="Phobius"/>
    </source>
</evidence>
<dbReference type="InterPro" id="IPR001036">
    <property type="entry name" value="Acrflvin-R"/>
</dbReference>
<comment type="caution">
    <text evidence="3">The sequence shown here is derived from an EMBL/GenBank/DDBJ whole genome shotgun (WGS) entry which is preliminary data.</text>
</comment>
<dbReference type="GO" id="GO:0005886">
    <property type="term" value="C:plasma membrane"/>
    <property type="evidence" value="ECO:0007669"/>
    <property type="project" value="TreeGrafter"/>
</dbReference>
<organism evidence="3 4">
    <name type="scientific">Hyphomonas adhaerens</name>
    <dbReference type="NCBI Taxonomy" id="81029"/>
    <lineage>
        <taxon>Bacteria</taxon>
        <taxon>Pseudomonadati</taxon>
        <taxon>Pseudomonadota</taxon>
        <taxon>Alphaproteobacteria</taxon>
        <taxon>Hyphomonadales</taxon>
        <taxon>Hyphomonadaceae</taxon>
        <taxon>Hyphomonas</taxon>
    </lineage>
</organism>
<feature type="transmembrane region" description="Helical" evidence="2">
    <location>
        <begin position="88"/>
        <end position="117"/>
    </location>
</feature>
<reference evidence="3 4" key="1">
    <citation type="journal article" date="2018" name="Nat. Biotechnol.">
        <title>A standardized bacterial taxonomy based on genome phylogeny substantially revises the tree of life.</title>
        <authorList>
            <person name="Parks D.H."/>
            <person name="Chuvochina M."/>
            <person name="Waite D.W."/>
            <person name="Rinke C."/>
            <person name="Skarshewski A."/>
            <person name="Chaumeil P.A."/>
            <person name="Hugenholtz P."/>
        </authorList>
    </citation>
    <scope>NUCLEOTIDE SEQUENCE [LARGE SCALE GENOMIC DNA]</scope>
    <source>
        <strain evidence="3">UBA8733</strain>
    </source>
</reference>
<gene>
    <name evidence="3" type="ORF">DCG58_06105</name>
</gene>
<evidence type="ECO:0000313" key="3">
    <source>
        <dbReference type="EMBL" id="HAE26713.1"/>
    </source>
</evidence>
<dbReference type="AlphaFoldDB" id="A0A3B9GW99"/>
<feature type="non-terminal residue" evidence="3">
    <location>
        <position position="1"/>
    </location>
</feature>
<dbReference type="GO" id="GO:0042910">
    <property type="term" value="F:xenobiotic transmembrane transporter activity"/>
    <property type="evidence" value="ECO:0007669"/>
    <property type="project" value="TreeGrafter"/>
</dbReference>
<dbReference type="Gene3D" id="1.20.1640.10">
    <property type="entry name" value="Multidrug efflux transporter AcrB transmembrane domain"/>
    <property type="match status" value="1"/>
</dbReference>
<dbReference type="SUPFAM" id="SSF82866">
    <property type="entry name" value="Multidrug efflux transporter AcrB transmembrane domain"/>
    <property type="match status" value="1"/>
</dbReference>
<evidence type="ECO:0000313" key="4">
    <source>
        <dbReference type="Proteomes" id="UP000259610"/>
    </source>
</evidence>
<dbReference type="PANTHER" id="PTHR32063">
    <property type="match status" value="1"/>
</dbReference>
<dbReference type="PANTHER" id="PTHR32063:SF0">
    <property type="entry name" value="SWARMING MOTILITY PROTEIN SWRC"/>
    <property type="match status" value="1"/>
</dbReference>
<keyword evidence="2" id="KW-0472">Membrane</keyword>
<feature type="compositionally biased region" description="Basic and acidic residues" evidence="1">
    <location>
        <begin position="143"/>
        <end position="160"/>
    </location>
</feature>
<keyword evidence="2" id="KW-0812">Transmembrane</keyword>
<feature type="transmembrane region" description="Helical" evidence="2">
    <location>
        <begin position="49"/>
        <end position="68"/>
    </location>
</feature>
<evidence type="ECO:0000256" key="1">
    <source>
        <dbReference type="SAM" id="MobiDB-lite"/>
    </source>
</evidence>
<accession>A0A3B9GW99</accession>
<proteinExistence type="predicted"/>
<dbReference type="Proteomes" id="UP000259610">
    <property type="component" value="Unassembled WGS sequence"/>
</dbReference>